<dbReference type="EMBL" id="OX451739">
    <property type="protein sequence ID" value="CAI8608618.1"/>
    <property type="molecule type" value="Genomic_DNA"/>
</dbReference>
<feature type="region of interest" description="Disordered" evidence="1">
    <location>
        <begin position="164"/>
        <end position="213"/>
    </location>
</feature>
<feature type="region of interest" description="Disordered" evidence="1">
    <location>
        <begin position="56"/>
        <end position="79"/>
    </location>
</feature>
<evidence type="ECO:0000256" key="1">
    <source>
        <dbReference type="SAM" id="MobiDB-lite"/>
    </source>
</evidence>
<evidence type="ECO:0000313" key="2">
    <source>
        <dbReference type="EMBL" id="CAI8608618.1"/>
    </source>
</evidence>
<gene>
    <name evidence="2" type="ORF">VFH_IV094680</name>
</gene>
<organism evidence="2 3">
    <name type="scientific">Vicia faba</name>
    <name type="common">Broad bean</name>
    <name type="synonym">Faba vulgaris</name>
    <dbReference type="NCBI Taxonomy" id="3906"/>
    <lineage>
        <taxon>Eukaryota</taxon>
        <taxon>Viridiplantae</taxon>
        <taxon>Streptophyta</taxon>
        <taxon>Embryophyta</taxon>
        <taxon>Tracheophyta</taxon>
        <taxon>Spermatophyta</taxon>
        <taxon>Magnoliopsida</taxon>
        <taxon>eudicotyledons</taxon>
        <taxon>Gunneridae</taxon>
        <taxon>Pentapetalae</taxon>
        <taxon>rosids</taxon>
        <taxon>fabids</taxon>
        <taxon>Fabales</taxon>
        <taxon>Fabaceae</taxon>
        <taxon>Papilionoideae</taxon>
        <taxon>50 kb inversion clade</taxon>
        <taxon>NPAAA clade</taxon>
        <taxon>Hologalegina</taxon>
        <taxon>IRL clade</taxon>
        <taxon>Fabeae</taxon>
        <taxon>Vicia</taxon>
    </lineage>
</organism>
<name>A0AAV1AFZ8_VICFA</name>
<accession>A0AAV1AFZ8</accession>
<dbReference type="Proteomes" id="UP001157006">
    <property type="component" value="Chromosome 4"/>
</dbReference>
<protein>
    <submittedName>
        <fullName evidence="2">Uncharacterized protein</fullName>
    </submittedName>
</protein>
<feature type="compositionally biased region" description="Low complexity" evidence="1">
    <location>
        <begin position="58"/>
        <end position="79"/>
    </location>
</feature>
<feature type="compositionally biased region" description="Basic and acidic residues" evidence="1">
    <location>
        <begin position="188"/>
        <end position="197"/>
    </location>
</feature>
<feature type="compositionally biased region" description="Polar residues" evidence="1">
    <location>
        <begin position="167"/>
        <end position="187"/>
    </location>
</feature>
<reference evidence="2 3" key="1">
    <citation type="submission" date="2023-01" db="EMBL/GenBank/DDBJ databases">
        <authorList>
            <person name="Kreplak J."/>
        </authorList>
    </citation>
    <scope>NUCLEOTIDE SEQUENCE [LARGE SCALE GENOMIC DNA]</scope>
</reference>
<dbReference type="AlphaFoldDB" id="A0AAV1AFZ8"/>
<keyword evidence="3" id="KW-1185">Reference proteome</keyword>
<proteinExistence type="predicted"/>
<sequence length="213" mass="23296">MPVLIGLKLYFLISYNSFKKLNRHSLASFPSRLLIKTQSLNQKFLLSCCWSSKTFKMSQTPSSSNTTISTSSSDQDSRTISSCLDSDVLEISSRRKVGTNPTKVKELRTRHAGKPQPSASGNPSHPSSSVPFEIANREGTTYVNQAIAKIVSRILNENHSVPGISVPLNQESSNAETNPDVSKNVETSNKEKNADIAHKKRKKPESSGSDDSA</sequence>
<evidence type="ECO:0000313" key="3">
    <source>
        <dbReference type="Proteomes" id="UP001157006"/>
    </source>
</evidence>
<feature type="compositionally biased region" description="Low complexity" evidence="1">
    <location>
        <begin position="117"/>
        <end position="131"/>
    </location>
</feature>
<feature type="region of interest" description="Disordered" evidence="1">
    <location>
        <begin position="94"/>
        <end position="132"/>
    </location>
</feature>